<name>A0A4R7VK40_9PSEU</name>
<protein>
    <submittedName>
        <fullName evidence="2">AhpD family alkylhydroperoxidase</fullName>
    </submittedName>
</protein>
<dbReference type="AlphaFoldDB" id="A0A4R7VK40"/>
<keyword evidence="2" id="KW-0575">Peroxidase</keyword>
<dbReference type="Proteomes" id="UP000294927">
    <property type="component" value="Unassembled WGS sequence"/>
</dbReference>
<accession>A0A4R7VK40</accession>
<organism evidence="2 3">
    <name type="scientific">Actinophytocola oryzae</name>
    <dbReference type="NCBI Taxonomy" id="502181"/>
    <lineage>
        <taxon>Bacteria</taxon>
        <taxon>Bacillati</taxon>
        <taxon>Actinomycetota</taxon>
        <taxon>Actinomycetes</taxon>
        <taxon>Pseudonocardiales</taxon>
        <taxon>Pseudonocardiaceae</taxon>
    </lineage>
</organism>
<evidence type="ECO:0000313" key="2">
    <source>
        <dbReference type="EMBL" id="TDV49836.1"/>
    </source>
</evidence>
<dbReference type="Pfam" id="PF02627">
    <property type="entry name" value="CMD"/>
    <property type="match status" value="1"/>
</dbReference>
<dbReference type="RefSeq" id="WP_133904530.1">
    <property type="nucleotide sequence ID" value="NZ_SOCP01000007.1"/>
</dbReference>
<dbReference type="Gene3D" id="1.20.1290.10">
    <property type="entry name" value="AhpD-like"/>
    <property type="match status" value="1"/>
</dbReference>
<dbReference type="PANTHER" id="PTHR34846">
    <property type="entry name" value="4-CARBOXYMUCONOLACTONE DECARBOXYLASE FAMILY PROTEIN (AFU_ORTHOLOGUE AFUA_6G11590)"/>
    <property type="match status" value="1"/>
</dbReference>
<dbReference type="OrthoDB" id="4704294at2"/>
<comment type="caution">
    <text evidence="2">The sequence shown here is derived from an EMBL/GenBank/DDBJ whole genome shotgun (WGS) entry which is preliminary data.</text>
</comment>
<proteinExistence type="predicted"/>
<dbReference type="InterPro" id="IPR029032">
    <property type="entry name" value="AhpD-like"/>
</dbReference>
<keyword evidence="2" id="KW-0560">Oxidoreductase</keyword>
<dbReference type="PANTHER" id="PTHR34846:SF5">
    <property type="entry name" value="CARBOXYMUCONOLACTONE DECARBOXYLASE-LIKE DOMAIN-CONTAINING PROTEIN"/>
    <property type="match status" value="1"/>
</dbReference>
<reference evidence="2 3" key="1">
    <citation type="submission" date="2019-03" db="EMBL/GenBank/DDBJ databases">
        <title>Genomic Encyclopedia of Archaeal and Bacterial Type Strains, Phase II (KMG-II): from individual species to whole genera.</title>
        <authorList>
            <person name="Goeker M."/>
        </authorList>
    </citation>
    <scope>NUCLEOTIDE SEQUENCE [LARGE SCALE GENOMIC DNA]</scope>
    <source>
        <strain evidence="2 3">DSM 45499</strain>
    </source>
</reference>
<sequence length="180" mass="19863">MPLTPLPDDQWDDRARAALAGLLPEKRRNLRGAGNALGTLVRHPDLTEAFLGFSAHLLTRSTLPPRVRELAILRVARRRDCRYEWSHHARMAARAGLTDAEIDAAGRGAAGPELDRAVLAAVDELDDTSTLSDRTWDALAEHLDERQRMDLVLTIGGYCMMAMAFNAFGVEPEREPGPGR</sequence>
<keyword evidence="3" id="KW-1185">Reference proteome</keyword>
<dbReference type="SUPFAM" id="SSF69118">
    <property type="entry name" value="AhpD-like"/>
    <property type="match status" value="1"/>
</dbReference>
<evidence type="ECO:0000313" key="3">
    <source>
        <dbReference type="Proteomes" id="UP000294927"/>
    </source>
</evidence>
<gene>
    <name evidence="2" type="ORF">CLV71_107184</name>
</gene>
<dbReference type="InterPro" id="IPR003779">
    <property type="entry name" value="CMD-like"/>
</dbReference>
<evidence type="ECO:0000259" key="1">
    <source>
        <dbReference type="Pfam" id="PF02627"/>
    </source>
</evidence>
<dbReference type="GO" id="GO:0051920">
    <property type="term" value="F:peroxiredoxin activity"/>
    <property type="evidence" value="ECO:0007669"/>
    <property type="project" value="InterPro"/>
</dbReference>
<dbReference type="EMBL" id="SOCP01000007">
    <property type="protein sequence ID" value="TDV49836.1"/>
    <property type="molecule type" value="Genomic_DNA"/>
</dbReference>
<feature type="domain" description="Carboxymuconolactone decarboxylase-like" evidence="1">
    <location>
        <begin position="44"/>
        <end position="125"/>
    </location>
</feature>